<evidence type="ECO:0000256" key="1">
    <source>
        <dbReference type="SAM" id="MobiDB-lite"/>
    </source>
</evidence>
<dbReference type="AlphaFoldDB" id="A0A447D1T1"/>
<feature type="region of interest" description="Disordered" evidence="1">
    <location>
        <begin position="236"/>
        <end position="276"/>
    </location>
</feature>
<name>A0A447D1T1_9BRAD</name>
<feature type="region of interest" description="Disordered" evidence="1">
    <location>
        <begin position="89"/>
        <end position="127"/>
    </location>
</feature>
<keyword evidence="3" id="KW-1185">Reference proteome</keyword>
<sequence>MSRGLVPRTRRAVPRAGAQSRKLRNRRPWVPGLRRVAPPLGTRGLRPDQTNGSTLGLHPPAEGRARRVDISGHRYERACREGLVPRTRRAVPRAGAQSRKRRDRRPWVPGLRRVAPPPGTRGLRPQIRPTAALSDRILRPKVGHDESTSAAIGMREHVVSLVPRTRHAAPRAGAQSRKRCDRRPWVPGLRRVAPPPGTRGLRPQIRPAAALSDCILRPKVGYDDSTSAAIAHVSASRAARPRATHDTTKMPGTRPGITGRRRRLSVGLSSAGPPGP</sequence>
<evidence type="ECO:0000313" key="2">
    <source>
        <dbReference type="EMBL" id="VCU11498.1"/>
    </source>
</evidence>
<gene>
    <name evidence="2" type="ORF">RHODGE_RHODGE_04978</name>
</gene>
<accession>A0A447D1T1</accession>
<organism evidence="2 3">
    <name type="scientific">Rhodoplanes serenus</name>
    <dbReference type="NCBI Taxonomy" id="200615"/>
    <lineage>
        <taxon>Bacteria</taxon>
        <taxon>Pseudomonadati</taxon>
        <taxon>Pseudomonadota</taxon>
        <taxon>Alphaproteobacteria</taxon>
        <taxon>Hyphomicrobiales</taxon>
        <taxon>Nitrobacteraceae</taxon>
        <taxon>Rhodoplanes</taxon>
    </lineage>
</organism>
<protein>
    <submittedName>
        <fullName evidence="2">Uncharacterized protein</fullName>
    </submittedName>
</protein>
<dbReference type="EMBL" id="UWOC01000214">
    <property type="protein sequence ID" value="VCU11498.1"/>
    <property type="molecule type" value="Genomic_DNA"/>
</dbReference>
<reference evidence="3" key="1">
    <citation type="submission" date="2018-10" db="EMBL/GenBank/DDBJ databases">
        <authorList>
            <person name="Peiro R."/>
            <person name="Begona"/>
            <person name="Cbmso G."/>
            <person name="Lopez M."/>
            <person name="Gonzalez S."/>
            <person name="Sacristan E."/>
            <person name="Castillo E."/>
        </authorList>
    </citation>
    <scope>NUCLEOTIDE SEQUENCE [LARGE SCALE GENOMIC DNA]</scope>
</reference>
<feature type="region of interest" description="Disordered" evidence="1">
    <location>
        <begin position="1"/>
        <end position="61"/>
    </location>
</feature>
<dbReference type="Proteomes" id="UP000289200">
    <property type="component" value="Unassembled WGS sequence"/>
</dbReference>
<comment type="caution">
    <text evidence="2">The sequence shown here is derived from an EMBL/GenBank/DDBJ whole genome shotgun (WGS) entry which is preliminary data.</text>
</comment>
<proteinExistence type="predicted"/>
<evidence type="ECO:0000313" key="3">
    <source>
        <dbReference type="Proteomes" id="UP000289200"/>
    </source>
</evidence>